<dbReference type="Pfam" id="PF01373">
    <property type="entry name" value="Glyco_hydro_14"/>
    <property type="match status" value="1"/>
</dbReference>
<dbReference type="SUPFAM" id="SSF51445">
    <property type="entry name" value="(Trans)glycosidases"/>
    <property type="match status" value="1"/>
</dbReference>
<name>F4Q0T3_CACFS</name>
<dbReference type="OMA" id="PFVRKMS"/>
<keyword evidence="9" id="KW-0472">Membrane</keyword>
<keyword evidence="7 8" id="KW-0624">Polysaccharide degradation</keyword>
<dbReference type="OrthoDB" id="1660156at2759"/>
<evidence type="ECO:0000313" key="11">
    <source>
        <dbReference type="Proteomes" id="UP000007797"/>
    </source>
</evidence>
<dbReference type="PANTHER" id="PTHR31352:SF1">
    <property type="entry name" value="BETA-AMYLASE 3, CHLOROPLASTIC"/>
    <property type="match status" value="1"/>
</dbReference>
<evidence type="ECO:0000256" key="7">
    <source>
        <dbReference type="ARBA" id="ARBA00023326"/>
    </source>
</evidence>
<dbReference type="PRINTS" id="PR00750">
    <property type="entry name" value="BETAAMYLASE"/>
</dbReference>
<feature type="transmembrane region" description="Helical" evidence="9">
    <location>
        <begin position="9"/>
        <end position="33"/>
    </location>
</feature>
<dbReference type="EC" id="3.2.1.2" evidence="3 8"/>
<keyword evidence="9" id="KW-0812">Transmembrane</keyword>
<keyword evidence="11" id="KW-1185">Reference proteome</keyword>
<dbReference type="InterPro" id="IPR018238">
    <property type="entry name" value="Glyco_hydro_14_CS"/>
</dbReference>
<dbReference type="PANTHER" id="PTHR31352">
    <property type="entry name" value="BETA-AMYLASE 1, CHLOROPLASTIC"/>
    <property type="match status" value="1"/>
</dbReference>
<organism evidence="10 11">
    <name type="scientific">Cavenderia fasciculata</name>
    <name type="common">Slime mold</name>
    <name type="synonym">Dictyostelium fasciculatum</name>
    <dbReference type="NCBI Taxonomy" id="261658"/>
    <lineage>
        <taxon>Eukaryota</taxon>
        <taxon>Amoebozoa</taxon>
        <taxon>Evosea</taxon>
        <taxon>Eumycetozoa</taxon>
        <taxon>Dictyostelia</taxon>
        <taxon>Acytosteliales</taxon>
        <taxon>Cavenderiaceae</taxon>
        <taxon>Cavenderia</taxon>
    </lineage>
</organism>
<sequence length="708" mass="79081">MRTKGCTKCVISSIVICTSVFTVGVILLVMGFIKYNSEPPPPPYMWSVDLCSTGKFNWVSDDNTNEVCRPMVEQTFQVSYQILGESIPYEPVVYVTDKVEGEIRISHIVSGRMIYSVGGTLSSMEKEPYAIGGGQLVNVYRNGSLDQTEGDYITETCTNLETGCKYEPARSLHEYHLSSQTVHMEEIPGDGSEITVQLKLWTNSTRITFPDVFIEYRVAGRGPVQDTGLILLIIGGLMADTMPAALFFLLQRYYYRQPQPANEDMAALAIINLIAQSYSQGVPVYVMMPLNTLNNNNEITDYQQTYQQLSYLKQNSQVAGIMMDVWWGLIEQTPQQYNWTGYQSLFQMVSQIGLDIKVTLSFHQCGGNVGDQCDIPLPPWVINYGQSNPDIFYTDQSGNRDQEYLSSGIDNEALFGGRTGIQLYSDFMTSFREQFNSMIPSVIKEIQVGLGPAGEMRYPSYQLAYWTFPGVGEFQCYDKYLLAQLAEAATASGNSDWGYAGPNNAGTYNSYPSQTQFFTSGGYNNYESQYGQFFLTWYANTLITHGDQILGNASYIFGGSGVALAAKVSGIHWWYGDPSHAAELTAGYKNDQGQAYNVISDMFKKHNVSFDFTCLEMTDDEQPSYCECRPQELVAQTKQSAQQAGIGYSGENALPRYDQGAYSEIETESTLYFLIDGFSYLRLSSDLLSSSNFPLFQQFVSTMKSLSG</sequence>
<evidence type="ECO:0000256" key="6">
    <source>
        <dbReference type="ARBA" id="ARBA00023295"/>
    </source>
</evidence>
<dbReference type="EMBL" id="GL883018">
    <property type="protein sequence ID" value="EGG18434.1"/>
    <property type="molecule type" value="Genomic_DNA"/>
</dbReference>
<dbReference type="STRING" id="1054147.F4Q0T3"/>
<dbReference type="InterPro" id="IPR017853">
    <property type="entry name" value="GH"/>
</dbReference>
<evidence type="ECO:0000256" key="9">
    <source>
        <dbReference type="SAM" id="Phobius"/>
    </source>
</evidence>
<comment type="similarity">
    <text evidence="2 8">Belongs to the glycosyl hydrolase 14 family.</text>
</comment>
<gene>
    <name evidence="10" type="ORF">DFA_03928</name>
</gene>
<evidence type="ECO:0000256" key="4">
    <source>
        <dbReference type="ARBA" id="ARBA00022801"/>
    </source>
</evidence>
<evidence type="ECO:0000256" key="2">
    <source>
        <dbReference type="ARBA" id="ARBA00005652"/>
    </source>
</evidence>
<dbReference type="GO" id="GO:0000272">
    <property type="term" value="P:polysaccharide catabolic process"/>
    <property type="evidence" value="ECO:0007669"/>
    <property type="project" value="UniProtKB-KW"/>
</dbReference>
<accession>F4Q0T3</accession>
<keyword evidence="6 8" id="KW-0326">Glycosidase</keyword>
<comment type="catalytic activity">
    <reaction evidence="1 8">
        <text>Hydrolysis of (1-&gt;4)-alpha-D-glucosidic linkages in polysaccharides so as to remove successive maltose units from the non-reducing ends of the chains.</text>
        <dbReference type="EC" id="3.2.1.2"/>
    </reaction>
</comment>
<evidence type="ECO:0000256" key="5">
    <source>
        <dbReference type="ARBA" id="ARBA00023277"/>
    </source>
</evidence>
<dbReference type="PROSITE" id="PS00679">
    <property type="entry name" value="BETA_AMYLASE_2"/>
    <property type="match status" value="1"/>
</dbReference>
<dbReference type="KEGG" id="dfa:DFA_03928"/>
<evidence type="ECO:0000256" key="1">
    <source>
        <dbReference type="ARBA" id="ARBA00000546"/>
    </source>
</evidence>
<dbReference type="InterPro" id="IPR001554">
    <property type="entry name" value="Glyco_hydro_14"/>
</dbReference>
<reference evidence="11" key="1">
    <citation type="journal article" date="2011" name="Genome Res.">
        <title>Phylogeny-wide analysis of social amoeba genomes highlights ancient origins for complex intercellular communication.</title>
        <authorList>
            <person name="Heidel A.J."/>
            <person name="Lawal H.M."/>
            <person name="Felder M."/>
            <person name="Schilde C."/>
            <person name="Helps N.R."/>
            <person name="Tunggal B."/>
            <person name="Rivero F."/>
            <person name="John U."/>
            <person name="Schleicher M."/>
            <person name="Eichinger L."/>
            <person name="Platzer M."/>
            <person name="Noegel A.A."/>
            <person name="Schaap P."/>
            <person name="Gloeckner G."/>
        </authorList>
    </citation>
    <scope>NUCLEOTIDE SEQUENCE [LARGE SCALE GENOMIC DNA]</scope>
    <source>
        <strain evidence="11">SH3</strain>
    </source>
</reference>
<dbReference type="Gene3D" id="3.20.20.80">
    <property type="entry name" value="Glycosidases"/>
    <property type="match status" value="1"/>
</dbReference>
<dbReference type="GeneID" id="14870381"/>
<proteinExistence type="inferred from homology"/>
<dbReference type="RefSeq" id="XP_004366338.1">
    <property type="nucleotide sequence ID" value="XM_004366281.1"/>
</dbReference>
<dbReference type="AlphaFoldDB" id="F4Q0T3"/>
<protein>
    <recommendedName>
        <fullName evidence="3 8">Beta-amylase</fullName>
        <ecNumber evidence="3 8">3.2.1.2</ecNumber>
    </recommendedName>
</protein>
<evidence type="ECO:0000256" key="3">
    <source>
        <dbReference type="ARBA" id="ARBA00012594"/>
    </source>
</evidence>
<dbReference type="PROSITE" id="PS00506">
    <property type="entry name" value="BETA_AMYLASE_1"/>
    <property type="match status" value="1"/>
</dbReference>
<keyword evidence="4 8" id="KW-0378">Hydrolase</keyword>
<keyword evidence="5 8" id="KW-0119">Carbohydrate metabolism</keyword>
<dbReference type="GO" id="GO:0016161">
    <property type="term" value="F:beta-amylase activity"/>
    <property type="evidence" value="ECO:0007669"/>
    <property type="project" value="UniProtKB-EC"/>
</dbReference>
<dbReference type="Proteomes" id="UP000007797">
    <property type="component" value="Unassembled WGS sequence"/>
</dbReference>
<evidence type="ECO:0000313" key="10">
    <source>
        <dbReference type="EMBL" id="EGG18434.1"/>
    </source>
</evidence>
<evidence type="ECO:0000256" key="8">
    <source>
        <dbReference type="RuleBase" id="RU000509"/>
    </source>
</evidence>
<keyword evidence="9" id="KW-1133">Transmembrane helix</keyword>